<keyword evidence="1" id="KW-1133">Transmembrane helix</keyword>
<dbReference type="Proteomes" id="UP000442714">
    <property type="component" value="Unassembled WGS sequence"/>
</dbReference>
<evidence type="ECO:0000313" key="2">
    <source>
        <dbReference type="EMBL" id="MXO90422.1"/>
    </source>
</evidence>
<feature type="transmembrane region" description="Helical" evidence="1">
    <location>
        <begin position="22"/>
        <end position="40"/>
    </location>
</feature>
<organism evidence="2 3">
    <name type="scientific">Pontixanthobacter aquaemixtae</name>
    <dbReference type="NCBI Taxonomy" id="1958940"/>
    <lineage>
        <taxon>Bacteria</taxon>
        <taxon>Pseudomonadati</taxon>
        <taxon>Pseudomonadota</taxon>
        <taxon>Alphaproteobacteria</taxon>
        <taxon>Sphingomonadales</taxon>
        <taxon>Erythrobacteraceae</taxon>
        <taxon>Pontixanthobacter</taxon>
    </lineage>
</organism>
<dbReference type="OrthoDB" id="6660115at2"/>
<name>A0A844ZSY6_9SPHN</name>
<protein>
    <submittedName>
        <fullName evidence="2">Uncharacterized protein</fullName>
    </submittedName>
</protein>
<sequence length="123" mass="13661">MSPINDLKNIIVDFSGLAKDALHVYVALVVFLAACLIFRWRVSEWKPLLLVFAVIILGEIVDIRDTLAIEGQLYLGGNWHDIWNSMLAPVLLFVAARFTNVLEKRDPAPITTSAAQSGLDDEP</sequence>
<evidence type="ECO:0000313" key="3">
    <source>
        <dbReference type="Proteomes" id="UP000442714"/>
    </source>
</evidence>
<evidence type="ECO:0000256" key="1">
    <source>
        <dbReference type="SAM" id="Phobius"/>
    </source>
</evidence>
<feature type="transmembrane region" description="Helical" evidence="1">
    <location>
        <begin position="83"/>
        <end position="102"/>
    </location>
</feature>
<keyword evidence="1" id="KW-0472">Membrane</keyword>
<dbReference type="RefSeq" id="WP_160603884.1">
    <property type="nucleotide sequence ID" value="NZ_WTYX01000001.1"/>
</dbReference>
<keyword evidence="1" id="KW-0812">Transmembrane</keyword>
<dbReference type="AlphaFoldDB" id="A0A844ZSY6"/>
<dbReference type="EMBL" id="WTYX01000001">
    <property type="protein sequence ID" value="MXO90422.1"/>
    <property type="molecule type" value="Genomic_DNA"/>
</dbReference>
<keyword evidence="3" id="KW-1185">Reference proteome</keyword>
<gene>
    <name evidence="2" type="ORF">GRI41_06285</name>
</gene>
<reference evidence="2 3" key="1">
    <citation type="submission" date="2019-12" db="EMBL/GenBank/DDBJ databases">
        <title>Genomic-based taxomic classification of the family Erythrobacteraceae.</title>
        <authorList>
            <person name="Xu L."/>
        </authorList>
    </citation>
    <scope>NUCLEOTIDE SEQUENCE [LARGE SCALE GENOMIC DNA]</scope>
    <source>
        <strain evidence="2 3">KCTC 52763</strain>
    </source>
</reference>
<accession>A0A844ZSY6</accession>
<comment type="caution">
    <text evidence="2">The sequence shown here is derived from an EMBL/GenBank/DDBJ whole genome shotgun (WGS) entry which is preliminary data.</text>
</comment>
<proteinExistence type="predicted"/>